<accession>R7VVV8</accession>
<sequence>MAPAALQFLASAATALGITRLERDVEVSNAIKLLQVLRKSAAKERPKLVPALEGRESEFLCLEFDEAKLSQMLKKLSEIEDSMTLLTQTT</sequence>
<dbReference type="AlphaFoldDB" id="R7VVV8"/>
<reference evidence="1" key="1">
    <citation type="journal article" date="2013" name="Science">
        <title>Genomic diversity and evolution of the head crest in the rock pigeon.</title>
        <authorList>
            <person name="Shapiro M.D."/>
            <person name="Kronenberg Z."/>
            <person name="Li C."/>
            <person name="Domyan E.T."/>
            <person name="Pan H."/>
            <person name="Campbell M."/>
            <person name="Tan H."/>
            <person name="Huff C.D."/>
            <person name="Hu H."/>
            <person name="Vickrey A.I."/>
            <person name="Nielsen S.C."/>
            <person name="Stringham S.A."/>
            <person name="Hu H."/>
            <person name="Willerslev E."/>
            <person name="Gilbert M.T."/>
            <person name="Yandell M."/>
            <person name="Zhang G."/>
            <person name="Wang J."/>
        </authorList>
    </citation>
    <scope>NUCLEOTIDE SEQUENCE [LARGE SCALE GENOMIC DNA]</scope>
    <source>
        <tissue evidence="1">Blood</tissue>
    </source>
</reference>
<name>R7VVV8_COLLI</name>
<proteinExistence type="predicted"/>
<gene>
    <name evidence="1" type="ORF">A306_00064</name>
</gene>
<protein>
    <submittedName>
        <fullName evidence="1">COMM domain-containing protein 1</fullName>
    </submittedName>
</protein>
<organism evidence="1">
    <name type="scientific">Columba livia</name>
    <name type="common">Rock dove</name>
    <dbReference type="NCBI Taxonomy" id="8932"/>
    <lineage>
        <taxon>Eukaryota</taxon>
        <taxon>Metazoa</taxon>
        <taxon>Chordata</taxon>
        <taxon>Craniata</taxon>
        <taxon>Vertebrata</taxon>
        <taxon>Euteleostomi</taxon>
        <taxon>Archelosauria</taxon>
        <taxon>Archosauria</taxon>
        <taxon>Dinosauria</taxon>
        <taxon>Saurischia</taxon>
        <taxon>Theropoda</taxon>
        <taxon>Coelurosauria</taxon>
        <taxon>Aves</taxon>
        <taxon>Neognathae</taxon>
        <taxon>Neoaves</taxon>
        <taxon>Columbimorphae</taxon>
        <taxon>Columbiformes</taxon>
        <taxon>Columbidae</taxon>
        <taxon>Columba</taxon>
    </lineage>
</organism>
<dbReference type="eggNOG" id="ENOG502RXN6">
    <property type="taxonomic scope" value="Eukaryota"/>
</dbReference>
<dbReference type="EMBL" id="KB389814">
    <property type="protein sequence ID" value="EMC90745.1"/>
    <property type="molecule type" value="Genomic_DNA"/>
</dbReference>
<evidence type="ECO:0000313" key="1">
    <source>
        <dbReference type="EMBL" id="EMC90745.1"/>
    </source>
</evidence>